<dbReference type="EMBL" id="HACA01020417">
    <property type="protein sequence ID" value="CDW37778.1"/>
    <property type="molecule type" value="Transcribed_RNA"/>
</dbReference>
<dbReference type="AlphaFoldDB" id="A0A0K2UHS9"/>
<organism evidence="1">
    <name type="scientific">Lepeophtheirus salmonis</name>
    <name type="common">Salmon louse</name>
    <name type="synonym">Caligus salmonis</name>
    <dbReference type="NCBI Taxonomy" id="72036"/>
    <lineage>
        <taxon>Eukaryota</taxon>
        <taxon>Metazoa</taxon>
        <taxon>Ecdysozoa</taxon>
        <taxon>Arthropoda</taxon>
        <taxon>Crustacea</taxon>
        <taxon>Multicrustacea</taxon>
        <taxon>Hexanauplia</taxon>
        <taxon>Copepoda</taxon>
        <taxon>Siphonostomatoida</taxon>
        <taxon>Caligidae</taxon>
        <taxon>Lepeophtheirus</taxon>
    </lineage>
</organism>
<reference evidence="1" key="1">
    <citation type="submission" date="2014-05" db="EMBL/GenBank/DDBJ databases">
        <authorList>
            <person name="Chronopoulou M."/>
        </authorList>
    </citation>
    <scope>NUCLEOTIDE SEQUENCE</scope>
    <source>
        <tissue evidence="1">Whole organism</tissue>
    </source>
</reference>
<feature type="non-terminal residue" evidence="1">
    <location>
        <position position="1"/>
    </location>
</feature>
<sequence>PQNKQVDGWSVVVSICQEWPLSLWYWVKFIPSNVWARNGYSVNNVDTITKLFHLRS</sequence>
<name>A0A0K2UHS9_LEPSM</name>
<proteinExistence type="predicted"/>
<evidence type="ECO:0000313" key="1">
    <source>
        <dbReference type="EMBL" id="CDW37778.1"/>
    </source>
</evidence>
<accession>A0A0K2UHS9</accession>
<protein>
    <submittedName>
        <fullName evidence="1">Uncharacterized protein</fullName>
    </submittedName>
</protein>